<accession>A0A0R1NP02</accession>
<dbReference type="InterPro" id="IPR050090">
    <property type="entry name" value="Tyrosine_recombinase_XerCD"/>
</dbReference>
<dbReference type="AlphaFoldDB" id="A0A0R1NP02"/>
<sequence length="222" mass="25517">MFNKNKGEQVECLNINDIKMIIRFLTKNHNRHFTSKDMILIVLLTGARLGEIMALTWDDINFNFKTISINKAWNYHEGGGFKETKTKSSNRTIRVDQQLLNILRELKQNDSQMVFTDQYGTIPSSTAVNKALRTVLKSLGINRCGFHFHSLRHSHVAYLLANHMDIYAISKRLGHADVSTTIRVYAYLIEEYKAQTDNQIEDLLDNLFDNSPIPISQKTAIN</sequence>
<organism evidence="3 4">
    <name type="scientific">Lentilactobacillus kisonensis DSM 19906 = JCM 15041</name>
    <dbReference type="NCBI Taxonomy" id="1423766"/>
    <lineage>
        <taxon>Bacteria</taxon>
        <taxon>Bacillati</taxon>
        <taxon>Bacillota</taxon>
        <taxon>Bacilli</taxon>
        <taxon>Lactobacillales</taxon>
        <taxon>Lactobacillaceae</taxon>
        <taxon>Lentilactobacillus</taxon>
    </lineage>
</organism>
<dbReference type="InterPro" id="IPR013762">
    <property type="entry name" value="Integrase-like_cat_sf"/>
</dbReference>
<comment type="caution">
    <text evidence="3">The sequence shown here is derived from an EMBL/GenBank/DDBJ whole genome shotgun (WGS) entry which is preliminary data.</text>
</comment>
<dbReference type="PATRIC" id="fig|1423766.4.peg.529"/>
<dbReference type="PROSITE" id="PS51898">
    <property type="entry name" value="TYR_RECOMBINASE"/>
    <property type="match status" value="1"/>
</dbReference>
<dbReference type="GO" id="GO:0003677">
    <property type="term" value="F:DNA binding"/>
    <property type="evidence" value="ECO:0007669"/>
    <property type="project" value="InterPro"/>
</dbReference>
<dbReference type="InterPro" id="IPR011010">
    <property type="entry name" value="DNA_brk_join_enz"/>
</dbReference>
<protein>
    <submittedName>
        <fullName evidence="3">Site-specific recombinase, phage integrase family</fullName>
    </submittedName>
</protein>
<dbReference type="Proteomes" id="UP000051439">
    <property type="component" value="Unassembled WGS sequence"/>
</dbReference>
<proteinExistence type="predicted"/>
<dbReference type="RefSeq" id="WP_054655445.1">
    <property type="nucleotide sequence ID" value="NZ_AZEB01000011.1"/>
</dbReference>
<evidence type="ECO:0000313" key="3">
    <source>
        <dbReference type="EMBL" id="KRL21953.1"/>
    </source>
</evidence>
<dbReference type="Gene3D" id="1.10.443.10">
    <property type="entry name" value="Intergrase catalytic core"/>
    <property type="match status" value="1"/>
</dbReference>
<reference evidence="3 4" key="1">
    <citation type="journal article" date="2015" name="Genome Announc.">
        <title>Expanding the biotechnology potential of lactobacilli through comparative genomics of 213 strains and associated genera.</title>
        <authorList>
            <person name="Sun Z."/>
            <person name="Harris H.M."/>
            <person name="McCann A."/>
            <person name="Guo C."/>
            <person name="Argimon S."/>
            <person name="Zhang W."/>
            <person name="Yang X."/>
            <person name="Jeffery I.B."/>
            <person name="Cooney J.C."/>
            <person name="Kagawa T.F."/>
            <person name="Liu W."/>
            <person name="Song Y."/>
            <person name="Salvetti E."/>
            <person name="Wrobel A."/>
            <person name="Rasinkangas P."/>
            <person name="Parkhill J."/>
            <person name="Rea M.C."/>
            <person name="O'Sullivan O."/>
            <person name="Ritari J."/>
            <person name="Douillard F.P."/>
            <person name="Paul Ross R."/>
            <person name="Yang R."/>
            <person name="Briner A.E."/>
            <person name="Felis G.E."/>
            <person name="de Vos W.M."/>
            <person name="Barrangou R."/>
            <person name="Klaenhammer T.R."/>
            <person name="Caufield P.W."/>
            <person name="Cui Y."/>
            <person name="Zhang H."/>
            <person name="O'Toole P.W."/>
        </authorList>
    </citation>
    <scope>NUCLEOTIDE SEQUENCE [LARGE SCALE GENOMIC DNA]</scope>
    <source>
        <strain evidence="3 4">DSM 19906</strain>
    </source>
</reference>
<dbReference type="PANTHER" id="PTHR30349">
    <property type="entry name" value="PHAGE INTEGRASE-RELATED"/>
    <property type="match status" value="1"/>
</dbReference>
<dbReference type="SUPFAM" id="SSF56349">
    <property type="entry name" value="DNA breaking-rejoining enzymes"/>
    <property type="match status" value="1"/>
</dbReference>
<keyword evidence="1" id="KW-0233">DNA recombination</keyword>
<evidence type="ECO:0000313" key="4">
    <source>
        <dbReference type="Proteomes" id="UP000051439"/>
    </source>
</evidence>
<dbReference type="PANTHER" id="PTHR30349:SF64">
    <property type="entry name" value="PROPHAGE INTEGRASE INTD-RELATED"/>
    <property type="match status" value="1"/>
</dbReference>
<evidence type="ECO:0000256" key="1">
    <source>
        <dbReference type="ARBA" id="ARBA00023172"/>
    </source>
</evidence>
<name>A0A0R1NP02_9LACO</name>
<dbReference type="InterPro" id="IPR002104">
    <property type="entry name" value="Integrase_catalytic"/>
</dbReference>
<feature type="domain" description="Tyr recombinase" evidence="2">
    <location>
        <begin position="8"/>
        <end position="198"/>
    </location>
</feature>
<dbReference type="EMBL" id="AZEB01000011">
    <property type="protein sequence ID" value="KRL21953.1"/>
    <property type="molecule type" value="Genomic_DNA"/>
</dbReference>
<dbReference type="GO" id="GO:0015074">
    <property type="term" value="P:DNA integration"/>
    <property type="evidence" value="ECO:0007669"/>
    <property type="project" value="InterPro"/>
</dbReference>
<dbReference type="GO" id="GO:0006310">
    <property type="term" value="P:DNA recombination"/>
    <property type="evidence" value="ECO:0007669"/>
    <property type="project" value="UniProtKB-KW"/>
</dbReference>
<keyword evidence="4" id="KW-1185">Reference proteome</keyword>
<dbReference type="Pfam" id="PF00589">
    <property type="entry name" value="Phage_integrase"/>
    <property type="match status" value="1"/>
</dbReference>
<gene>
    <name evidence="3" type="ORF">FC98_GL000517</name>
</gene>
<dbReference type="CDD" id="cd01189">
    <property type="entry name" value="INT_ICEBs1_C_like"/>
    <property type="match status" value="1"/>
</dbReference>
<evidence type="ECO:0000259" key="2">
    <source>
        <dbReference type="PROSITE" id="PS51898"/>
    </source>
</evidence>